<dbReference type="GO" id="GO:0042562">
    <property type="term" value="F:hormone binding"/>
    <property type="evidence" value="ECO:0007669"/>
    <property type="project" value="TreeGrafter"/>
</dbReference>
<feature type="chain" id="PRO_5036677741" evidence="11">
    <location>
        <begin position="27"/>
        <end position="200"/>
    </location>
</feature>
<dbReference type="GO" id="GO:0012505">
    <property type="term" value="C:endomembrane system"/>
    <property type="evidence" value="ECO:0007669"/>
    <property type="project" value="UniProtKB-SubCell"/>
</dbReference>
<dbReference type="InterPro" id="IPR023415">
    <property type="entry name" value="LDLR_class-A_CS"/>
</dbReference>
<sequence>MLSHLQRCCLCLLICLSTFLSTIVDCAETGTSKAAEDDGFIGVGDDIAKAVATFDALAFGRNDSCGSGLFYCDKKQGGKCIPEKWRCDQDFDCLDKTDEPSDCPPHPCKDGQFTCRLTGHCLPMRFRCDQEPDCGITIEGRIDDSDEEASTCNVTLSCPVNYHSCQTVNQCVHLSLFCNGKFDCPDNSDEHKKCSEGTFV</sequence>
<dbReference type="PANTHER" id="PTHR22722">
    <property type="entry name" value="LOW-DENSITY LIPOPROTEIN RECEPTOR-RELATED PROTEIN 2-RELATED"/>
    <property type="match status" value="1"/>
</dbReference>
<evidence type="ECO:0000313" key="12">
    <source>
        <dbReference type="Proteomes" id="UP000887566"/>
    </source>
</evidence>
<accession>A0A914WLM6</accession>
<keyword evidence="4" id="KW-0677">Repeat</keyword>
<dbReference type="PROSITE" id="PS50068">
    <property type="entry name" value="LDLRA_2"/>
    <property type="match status" value="2"/>
</dbReference>
<dbReference type="AlphaFoldDB" id="A0A914WLM6"/>
<evidence type="ECO:0000256" key="10">
    <source>
        <dbReference type="PROSITE-ProRule" id="PRU00124"/>
    </source>
</evidence>
<organism evidence="12 13">
    <name type="scientific">Plectus sambesii</name>
    <dbReference type="NCBI Taxonomy" id="2011161"/>
    <lineage>
        <taxon>Eukaryota</taxon>
        <taxon>Metazoa</taxon>
        <taxon>Ecdysozoa</taxon>
        <taxon>Nematoda</taxon>
        <taxon>Chromadorea</taxon>
        <taxon>Plectida</taxon>
        <taxon>Plectina</taxon>
        <taxon>Plectoidea</taxon>
        <taxon>Plectidae</taxon>
        <taxon>Plectus</taxon>
    </lineage>
</organism>
<dbReference type="WBParaSite" id="PSAMB.scaffold4540size14276.g24567.t1">
    <property type="protein sequence ID" value="PSAMB.scaffold4540size14276.g24567.t1"/>
    <property type="gene ID" value="PSAMB.scaffold4540size14276.g24567"/>
</dbReference>
<keyword evidence="11" id="KW-0732">Signal</keyword>
<keyword evidence="6" id="KW-0472">Membrane</keyword>
<dbReference type="GO" id="GO:0006898">
    <property type="term" value="P:receptor-mediated endocytosis"/>
    <property type="evidence" value="ECO:0007669"/>
    <property type="project" value="TreeGrafter"/>
</dbReference>
<evidence type="ECO:0000256" key="8">
    <source>
        <dbReference type="ARBA" id="ARBA00023170"/>
    </source>
</evidence>
<dbReference type="SMART" id="SM00192">
    <property type="entry name" value="LDLa"/>
    <property type="match status" value="3"/>
</dbReference>
<evidence type="ECO:0000256" key="9">
    <source>
        <dbReference type="ARBA" id="ARBA00023180"/>
    </source>
</evidence>
<comment type="caution">
    <text evidence="10">Lacks conserved residue(s) required for the propagation of feature annotation.</text>
</comment>
<comment type="subcellular location">
    <subcellularLocation>
        <location evidence="2">Endomembrane system</location>
    </subcellularLocation>
    <subcellularLocation>
        <location evidence="1">Membrane</location>
        <topology evidence="1">Single-pass membrane protein</topology>
    </subcellularLocation>
</comment>
<keyword evidence="3" id="KW-0812">Transmembrane</keyword>
<evidence type="ECO:0000256" key="2">
    <source>
        <dbReference type="ARBA" id="ARBA00004308"/>
    </source>
</evidence>
<keyword evidence="7" id="KW-1015">Disulfide bond</keyword>
<dbReference type="GO" id="GO:0043235">
    <property type="term" value="C:receptor complex"/>
    <property type="evidence" value="ECO:0007669"/>
    <property type="project" value="TreeGrafter"/>
</dbReference>
<dbReference type="CDD" id="cd00112">
    <property type="entry name" value="LDLa"/>
    <property type="match status" value="3"/>
</dbReference>
<dbReference type="Pfam" id="PF00057">
    <property type="entry name" value="Ldl_recept_a"/>
    <property type="match status" value="2"/>
</dbReference>
<evidence type="ECO:0000256" key="4">
    <source>
        <dbReference type="ARBA" id="ARBA00022737"/>
    </source>
</evidence>
<evidence type="ECO:0000256" key="1">
    <source>
        <dbReference type="ARBA" id="ARBA00004167"/>
    </source>
</evidence>
<keyword evidence="12" id="KW-1185">Reference proteome</keyword>
<evidence type="ECO:0000256" key="6">
    <source>
        <dbReference type="ARBA" id="ARBA00023136"/>
    </source>
</evidence>
<dbReference type="PROSITE" id="PS01209">
    <property type="entry name" value="LDLRA_1"/>
    <property type="match status" value="1"/>
</dbReference>
<dbReference type="PRINTS" id="PR00261">
    <property type="entry name" value="LDLRECEPTOR"/>
</dbReference>
<keyword evidence="5" id="KW-1133">Transmembrane helix</keyword>
<dbReference type="Proteomes" id="UP000887566">
    <property type="component" value="Unplaced"/>
</dbReference>
<evidence type="ECO:0000256" key="11">
    <source>
        <dbReference type="SAM" id="SignalP"/>
    </source>
</evidence>
<reference evidence="13" key="1">
    <citation type="submission" date="2022-11" db="UniProtKB">
        <authorList>
            <consortium name="WormBaseParasite"/>
        </authorList>
    </citation>
    <scope>IDENTIFICATION</scope>
</reference>
<dbReference type="InterPro" id="IPR051221">
    <property type="entry name" value="LDLR-related"/>
</dbReference>
<dbReference type="Gene3D" id="4.10.400.10">
    <property type="entry name" value="Low-density Lipoprotein Receptor"/>
    <property type="match status" value="3"/>
</dbReference>
<name>A0A914WLM6_9BILA</name>
<keyword evidence="8" id="KW-0675">Receptor</keyword>
<evidence type="ECO:0000256" key="5">
    <source>
        <dbReference type="ARBA" id="ARBA00022989"/>
    </source>
</evidence>
<dbReference type="GO" id="GO:0016324">
    <property type="term" value="C:apical plasma membrane"/>
    <property type="evidence" value="ECO:0007669"/>
    <property type="project" value="TreeGrafter"/>
</dbReference>
<evidence type="ECO:0000313" key="13">
    <source>
        <dbReference type="WBParaSite" id="PSAMB.scaffold4540size14276.g24567.t1"/>
    </source>
</evidence>
<evidence type="ECO:0000256" key="3">
    <source>
        <dbReference type="ARBA" id="ARBA00022692"/>
    </source>
</evidence>
<evidence type="ECO:0000256" key="7">
    <source>
        <dbReference type="ARBA" id="ARBA00023157"/>
    </source>
</evidence>
<feature type="signal peptide" evidence="11">
    <location>
        <begin position="1"/>
        <end position="26"/>
    </location>
</feature>
<keyword evidence="9" id="KW-0325">Glycoprotein</keyword>
<dbReference type="PANTHER" id="PTHR22722:SF14">
    <property type="entry name" value="MEGALIN, ISOFORM A"/>
    <property type="match status" value="1"/>
</dbReference>
<dbReference type="InterPro" id="IPR002172">
    <property type="entry name" value="LDrepeatLR_classA_rpt"/>
</dbReference>
<protein>
    <submittedName>
        <fullName evidence="13">Uncharacterized protein</fullName>
    </submittedName>
</protein>
<proteinExistence type="predicted"/>
<dbReference type="SUPFAM" id="SSF57424">
    <property type="entry name" value="LDL receptor-like module"/>
    <property type="match status" value="3"/>
</dbReference>
<dbReference type="InterPro" id="IPR036055">
    <property type="entry name" value="LDL_receptor-like_sf"/>
</dbReference>